<dbReference type="Proteomes" id="UP000010847">
    <property type="component" value="Chromosome"/>
</dbReference>
<accession>W0EH38</accession>
<dbReference type="RefSeq" id="WP_006716302.1">
    <property type="nucleotide sequence ID" value="NZ_CP007032.1"/>
</dbReference>
<keyword evidence="2" id="KW-0812">Transmembrane</keyword>
<dbReference type="OrthoDB" id="1809850at2"/>
<keyword evidence="4" id="KW-1185">Reference proteome</keyword>
<evidence type="ECO:0000313" key="4">
    <source>
        <dbReference type="Proteomes" id="UP000010847"/>
    </source>
</evidence>
<evidence type="ECO:0000313" key="3">
    <source>
        <dbReference type="EMBL" id="AHF08381.1"/>
    </source>
</evidence>
<proteinExistence type="predicted"/>
<gene>
    <name evidence="3" type="ORF">DESME_01270</name>
</gene>
<feature type="region of interest" description="Disordered" evidence="1">
    <location>
        <begin position="34"/>
        <end position="72"/>
    </location>
</feature>
<sequence>MKEKEIELSTEEIRYLLKGMIHWQDIEEKENPLMRNSAISRKQNESVSQKTAQDQKIEIKRSSETESHERSELNRVLLGDKQEISPHIFEGRPVVFLLATVGLLTVSTWAYFVFAG</sequence>
<evidence type="ECO:0000256" key="2">
    <source>
        <dbReference type="SAM" id="Phobius"/>
    </source>
</evidence>
<dbReference type="HOGENOM" id="CLU_1861958_0_0_9"/>
<name>W0EH38_9FIRM</name>
<dbReference type="EMBL" id="CP007032">
    <property type="protein sequence ID" value="AHF08381.1"/>
    <property type="molecule type" value="Genomic_DNA"/>
</dbReference>
<feature type="transmembrane region" description="Helical" evidence="2">
    <location>
        <begin position="94"/>
        <end position="114"/>
    </location>
</feature>
<keyword evidence="2" id="KW-1133">Transmembrane helix</keyword>
<evidence type="ECO:0000256" key="1">
    <source>
        <dbReference type="SAM" id="MobiDB-lite"/>
    </source>
</evidence>
<keyword evidence="2" id="KW-0472">Membrane</keyword>
<organism evidence="3 4">
    <name type="scientific">Desulfitobacterium metallireducens DSM 15288</name>
    <dbReference type="NCBI Taxonomy" id="871968"/>
    <lineage>
        <taxon>Bacteria</taxon>
        <taxon>Bacillati</taxon>
        <taxon>Bacillota</taxon>
        <taxon>Clostridia</taxon>
        <taxon>Eubacteriales</taxon>
        <taxon>Desulfitobacteriaceae</taxon>
        <taxon>Desulfitobacterium</taxon>
    </lineage>
</organism>
<feature type="compositionally biased region" description="Basic and acidic residues" evidence="1">
    <location>
        <begin position="53"/>
        <end position="72"/>
    </location>
</feature>
<dbReference type="KEGG" id="dmt:DESME_01270"/>
<dbReference type="AlphaFoldDB" id="W0EH38"/>
<reference evidence="3 4" key="1">
    <citation type="submission" date="2013-12" db="EMBL/GenBank/DDBJ databases">
        <authorList>
            <consortium name="DOE Joint Genome Institute"/>
            <person name="Smidt H."/>
            <person name="Huntemann M."/>
            <person name="Han J."/>
            <person name="Chen A."/>
            <person name="Kyrpides N."/>
            <person name="Mavromatis K."/>
            <person name="Markowitz V."/>
            <person name="Palaniappan K."/>
            <person name="Ivanova N."/>
            <person name="Schaumberg A."/>
            <person name="Pati A."/>
            <person name="Liolios K."/>
            <person name="Nordberg H.P."/>
            <person name="Cantor M.N."/>
            <person name="Hua S.X."/>
            <person name="Woyke T."/>
        </authorList>
    </citation>
    <scope>NUCLEOTIDE SEQUENCE [LARGE SCALE GENOMIC DNA]</scope>
    <source>
        <strain evidence="4">DSM 15288</strain>
    </source>
</reference>
<feature type="compositionally biased region" description="Polar residues" evidence="1">
    <location>
        <begin position="37"/>
        <end position="52"/>
    </location>
</feature>
<dbReference type="STRING" id="871968.DESME_01270"/>
<protein>
    <submittedName>
        <fullName evidence="3">Uncharacterized protein</fullName>
    </submittedName>
</protein>